<protein>
    <submittedName>
        <fullName evidence="1">CRISPR system Cascade subunit CasC</fullName>
    </submittedName>
</protein>
<accession>A0A221W6V7</accession>
<sequence>MSRPTQTPGRFIDVHVLHSVPFANLNRDDTNSVKTVQYGNTSRTRVSSQSWKRAARTEFQKRIGEQALRTRRIGEAVEAELRDARQWPADLAAKAGRHVATGSGIKTETPKDKDAAKTSTSPLLTSAMLYVPATAVQSLADLAEAHRDEITAAKDTGKTTKSVLPVTEIRDILRSRNGVINLFGRMLAEIDNSSVDGAVQVAHSFTTHTTDVEVDYFNAVDDVSSAWADETGSAHMGTIEYSAGVFYRYATVDLDDLLRNLGDDLDAARTLTAAFLDAFLLSLPQAKRTATAPHTIPDLAHLVVRRDRPISYAAAFEKPVHAARDGGHAAPSRAALDSYAKAAATLLGSRSALNSSWVSTDDVNLAHLGVRETSFDTLIDNAVTAALKAETPE</sequence>
<dbReference type="OrthoDB" id="5291250at2"/>
<dbReference type="EMBL" id="CP022521">
    <property type="protein sequence ID" value="ASO21628.1"/>
    <property type="molecule type" value="Genomic_DNA"/>
</dbReference>
<keyword evidence="2" id="KW-1185">Reference proteome</keyword>
<dbReference type="RefSeq" id="WP_093942732.1">
    <property type="nucleotide sequence ID" value="NZ_CP022521.1"/>
</dbReference>
<evidence type="ECO:0000313" key="1">
    <source>
        <dbReference type="EMBL" id="ASO21628.1"/>
    </source>
</evidence>
<gene>
    <name evidence="1" type="primary">casC2</name>
    <name evidence="1" type="ORF">AHOG_20050</name>
</gene>
<dbReference type="KEGG" id="ahg:AHOG_20050"/>
<name>A0A221W6V7_9PSEU</name>
<dbReference type="Proteomes" id="UP000204221">
    <property type="component" value="Chromosome"/>
</dbReference>
<dbReference type="NCBIfam" id="TIGR01869">
    <property type="entry name" value="casC_Cse4"/>
    <property type="match status" value="1"/>
</dbReference>
<dbReference type="AlphaFoldDB" id="A0A221W6V7"/>
<proteinExistence type="predicted"/>
<dbReference type="Pfam" id="PF09344">
    <property type="entry name" value="Cas_CT1975"/>
    <property type="match status" value="1"/>
</dbReference>
<organism evidence="1 2">
    <name type="scientific">Actinoalloteichus hoggarensis</name>
    <dbReference type="NCBI Taxonomy" id="1470176"/>
    <lineage>
        <taxon>Bacteria</taxon>
        <taxon>Bacillati</taxon>
        <taxon>Actinomycetota</taxon>
        <taxon>Actinomycetes</taxon>
        <taxon>Pseudonocardiales</taxon>
        <taxon>Pseudonocardiaceae</taxon>
        <taxon>Actinoalloteichus</taxon>
    </lineage>
</organism>
<dbReference type="InterPro" id="IPR010148">
    <property type="entry name" value="CRISPR-assoc_prot_CT1975"/>
</dbReference>
<evidence type="ECO:0000313" key="2">
    <source>
        <dbReference type="Proteomes" id="UP000204221"/>
    </source>
</evidence>
<reference evidence="1 2" key="1">
    <citation type="submission" date="2017-07" db="EMBL/GenBank/DDBJ databases">
        <title>Complete genome sequence of Actinoalloteichus hoggarensis DSM 45943, type strain of Actinoalloteichus hoggarensis.</title>
        <authorList>
            <person name="Ruckert C."/>
            <person name="Nouioui I."/>
            <person name="Willmese J."/>
            <person name="van Wezel G."/>
            <person name="Klenk H.-P."/>
            <person name="Kalinowski J."/>
            <person name="Zotchev S.B."/>
        </authorList>
    </citation>
    <scope>NUCLEOTIDE SEQUENCE [LARGE SCALE GENOMIC DNA]</scope>
    <source>
        <strain evidence="1 2">DSM 45943</strain>
    </source>
</reference>